<feature type="transmembrane region" description="Helical" evidence="1">
    <location>
        <begin position="21"/>
        <end position="42"/>
    </location>
</feature>
<comment type="caution">
    <text evidence="2">The sequence shown here is derived from an EMBL/GenBank/DDBJ whole genome shotgun (WGS) entry which is preliminary data.</text>
</comment>
<keyword evidence="1" id="KW-0812">Transmembrane</keyword>
<reference evidence="2 3" key="1">
    <citation type="submission" date="2017-07" db="EMBL/GenBank/DDBJ databases">
        <title>Leptospira spp. isolated from tropical soils.</title>
        <authorList>
            <person name="Thibeaux R."/>
            <person name="Iraola G."/>
            <person name="Ferres I."/>
            <person name="Bierque E."/>
            <person name="Girault D."/>
            <person name="Soupe-Gilbert M.-E."/>
            <person name="Picardeau M."/>
            <person name="Goarant C."/>
        </authorList>
    </citation>
    <scope>NUCLEOTIDE SEQUENCE [LARGE SCALE GENOMIC DNA]</scope>
    <source>
        <strain evidence="2 3">FH2-C-A2</strain>
    </source>
</reference>
<proteinExistence type="predicted"/>
<evidence type="ECO:0008006" key="4">
    <source>
        <dbReference type="Google" id="ProtNLM"/>
    </source>
</evidence>
<evidence type="ECO:0000313" key="2">
    <source>
        <dbReference type="EMBL" id="PJZ65068.1"/>
    </source>
</evidence>
<organism evidence="2 3">
    <name type="scientific">Leptospira wolffii</name>
    <dbReference type="NCBI Taxonomy" id="409998"/>
    <lineage>
        <taxon>Bacteria</taxon>
        <taxon>Pseudomonadati</taxon>
        <taxon>Spirochaetota</taxon>
        <taxon>Spirochaetia</taxon>
        <taxon>Leptospirales</taxon>
        <taxon>Leptospiraceae</taxon>
        <taxon>Leptospira</taxon>
    </lineage>
</organism>
<gene>
    <name evidence="2" type="ORF">CH371_14150</name>
</gene>
<keyword evidence="1" id="KW-0472">Membrane</keyword>
<sequence>MEHSAIQRHRSEELTLFFKLGSAKLLGGIFFSYLVWICAFAIHCKEEGDPSFYIPEARVGFSLRYEPESAKKTILSEEAILEDLADSFCLQAGEENLEARICVSSSDLESVSNLRRSYEAWKKEELIPQFRILLSDGKTASIGTYKKKDLLKKIGNISFGFTGESGVFSDSSGVWDRTRYSRKLHRKGFSFLTYSGTEAVILPSIGSEGIYWLITFHSYHSEVEIRERFESKNRSLVSECREDLPRLAEIFGETESKTGRWIEIHNPHAFPICEIDLEWELFGNRFSFPITLGAISPGETRVYGESSTKPENFLLSGIRWGDLKRVGELKLLRKGEAVSFHLPGGGYVFGEEYYSWTKFGFSDCGRVNYSVSDSQIYCMDPGIPNREPQPRDLPFCNVQDFRLEELNPIGLRKDGVLRRDWKYLDLEYLGNFTCDPSFLQVRWGNIYRPISLQNGIEPNSILTLGALPFLLRKPGFVYRDFSGGILGSSVSLQDRKSATEKILWDGEFRTEYGTVNRVVLEKTNLSVVSLSFKEGFIRLHPEMDFETSDPILHENRRSSPGFLFQFSSDENYSLNFTEVSWMGSYLESEPISKDRFIEISKEEGNPDSAVLEIESSAGKISILFPIDGKLSLLSSGISTCFPKSEFWKDINFSLPSTGQNILRLYDPRSSNLWDEFRYSSSGPGINDTRNKIRKSASSYLENGVRIWKESAYAGDPFRNPACALTHANPGFAGGTP</sequence>
<dbReference type="AlphaFoldDB" id="A0A2M9Z9H8"/>
<accession>A0A2M9Z9H8</accession>
<name>A0A2M9Z9H8_9LEPT</name>
<dbReference type="RefSeq" id="WP_100759485.1">
    <property type="nucleotide sequence ID" value="NZ_NPDT01000006.1"/>
</dbReference>
<evidence type="ECO:0000313" key="3">
    <source>
        <dbReference type="Proteomes" id="UP000231912"/>
    </source>
</evidence>
<dbReference type="Proteomes" id="UP000231912">
    <property type="component" value="Unassembled WGS sequence"/>
</dbReference>
<keyword evidence="1" id="KW-1133">Transmembrane helix</keyword>
<protein>
    <recommendedName>
        <fullName evidence="4">Lipoprotein</fullName>
    </recommendedName>
</protein>
<dbReference type="NCBIfam" id="NF047473">
    <property type="entry name" value="lipo_LIC11755"/>
    <property type="match status" value="1"/>
</dbReference>
<evidence type="ECO:0000256" key="1">
    <source>
        <dbReference type="SAM" id="Phobius"/>
    </source>
</evidence>
<dbReference type="EMBL" id="NPDT01000006">
    <property type="protein sequence ID" value="PJZ65068.1"/>
    <property type="molecule type" value="Genomic_DNA"/>
</dbReference>